<dbReference type="PROSITE" id="PS51464">
    <property type="entry name" value="SIS"/>
    <property type="match status" value="2"/>
</dbReference>
<dbReference type="InterPro" id="IPR046348">
    <property type="entry name" value="SIS_dom_sf"/>
</dbReference>
<dbReference type="InterPro" id="IPR035490">
    <property type="entry name" value="GlmS/FrlB_SIS"/>
</dbReference>
<evidence type="ECO:0000259" key="2">
    <source>
        <dbReference type="PROSITE" id="PS51464"/>
    </source>
</evidence>
<protein>
    <submittedName>
        <fullName evidence="3">SIS domain-containing protein</fullName>
    </submittedName>
</protein>
<dbReference type="AlphaFoldDB" id="A0A7L7KZS4"/>
<dbReference type="PANTHER" id="PTHR10937">
    <property type="entry name" value="GLUCOSAMINE--FRUCTOSE-6-PHOSPHATE AMINOTRANSFERASE, ISOMERIZING"/>
    <property type="match status" value="1"/>
</dbReference>
<dbReference type="KEGG" id="cpab:G6534_10155"/>
<dbReference type="PANTHER" id="PTHR10937:SF17">
    <property type="entry name" value="GLUCOSAMINE-FRUCTOSE-6-PHOSPHATE AMINOTRANSFERASE"/>
    <property type="match status" value="1"/>
</dbReference>
<proteinExistence type="predicted"/>
<dbReference type="GO" id="GO:0097367">
    <property type="term" value="F:carbohydrate derivative binding"/>
    <property type="evidence" value="ECO:0007669"/>
    <property type="project" value="InterPro"/>
</dbReference>
<reference evidence="3 4" key="1">
    <citation type="submission" date="2020-02" db="EMBL/GenBank/DDBJ databases">
        <title>Complete Genome Sequence of Lactobacillus sp. NFFJ11 Isolated from animal feed.</title>
        <authorList>
            <person name="Jung J.Y."/>
        </authorList>
    </citation>
    <scope>NUCLEOTIDE SEQUENCE [LARGE SCALE GENOMIC DNA]</scope>
    <source>
        <strain evidence="3 4">NFFJ11</strain>
    </source>
</reference>
<dbReference type="GO" id="GO:0004360">
    <property type="term" value="F:glutamine-fructose-6-phosphate transaminase (isomerizing) activity"/>
    <property type="evidence" value="ECO:0007669"/>
    <property type="project" value="TreeGrafter"/>
</dbReference>
<evidence type="ECO:0000313" key="4">
    <source>
        <dbReference type="Proteomes" id="UP000514410"/>
    </source>
</evidence>
<feature type="domain" description="SIS" evidence="2">
    <location>
        <begin position="30"/>
        <end position="170"/>
    </location>
</feature>
<organism evidence="3 4">
    <name type="scientific">Companilactobacillus pabuli</name>
    <dbReference type="NCBI Taxonomy" id="2714036"/>
    <lineage>
        <taxon>Bacteria</taxon>
        <taxon>Bacillati</taxon>
        <taxon>Bacillota</taxon>
        <taxon>Bacilli</taxon>
        <taxon>Lactobacillales</taxon>
        <taxon>Lactobacillaceae</taxon>
        <taxon>Companilactobacillus</taxon>
    </lineage>
</organism>
<dbReference type="Pfam" id="PF01380">
    <property type="entry name" value="SIS"/>
    <property type="match status" value="2"/>
</dbReference>
<name>A0A7L7KZS4_9LACO</name>
<dbReference type="CDD" id="cd05008">
    <property type="entry name" value="SIS_GlmS_GlmD_1"/>
    <property type="match status" value="1"/>
</dbReference>
<dbReference type="InterPro" id="IPR001347">
    <property type="entry name" value="SIS_dom"/>
</dbReference>
<dbReference type="Proteomes" id="UP000514410">
    <property type="component" value="Chromosome"/>
</dbReference>
<accession>A0A7L7KZS4</accession>
<dbReference type="EMBL" id="CP049366">
    <property type="protein sequence ID" value="QMT84959.1"/>
    <property type="molecule type" value="Genomic_DNA"/>
</dbReference>
<dbReference type="GO" id="GO:0006002">
    <property type="term" value="P:fructose 6-phosphate metabolic process"/>
    <property type="evidence" value="ECO:0007669"/>
    <property type="project" value="TreeGrafter"/>
</dbReference>
<dbReference type="InterPro" id="IPR035466">
    <property type="entry name" value="GlmS/AgaS_SIS"/>
</dbReference>
<dbReference type="Gene3D" id="3.40.50.10490">
    <property type="entry name" value="Glucose-6-phosphate isomerase like protein, domain 1"/>
    <property type="match status" value="2"/>
</dbReference>
<keyword evidence="4" id="KW-1185">Reference proteome</keyword>
<dbReference type="RefSeq" id="WP_182082747.1">
    <property type="nucleotide sequence ID" value="NZ_CP049366.1"/>
</dbReference>
<evidence type="ECO:0000313" key="3">
    <source>
        <dbReference type="EMBL" id="QMT84959.1"/>
    </source>
</evidence>
<evidence type="ECO:0000256" key="1">
    <source>
        <dbReference type="ARBA" id="ARBA00022737"/>
    </source>
</evidence>
<dbReference type="SUPFAM" id="SSF53697">
    <property type="entry name" value="SIS domain"/>
    <property type="match status" value="1"/>
</dbReference>
<dbReference type="CDD" id="cd05009">
    <property type="entry name" value="SIS_GlmS_GlmD_2"/>
    <property type="match status" value="1"/>
</dbReference>
<dbReference type="GO" id="GO:0006047">
    <property type="term" value="P:UDP-N-acetylglucosamine metabolic process"/>
    <property type="evidence" value="ECO:0007669"/>
    <property type="project" value="TreeGrafter"/>
</dbReference>
<sequence>MKSIKDYVSLEQEFYSNVLKNKDELYDSQFNEEILKGISNIVIFATGSSSNAAYSALPFMSKTTGLPIYIEEPSIAANYLLNFNDDTLYLAITQGGHSYSIINLVEKFEKNGKKIFTLTSDDSSPAYEVSDNVLSMGMPIEEMPYVSAGYSVTILDLFLISMRIGNILGNLSDREESDFLADISGIINKIPDIIDRSNKWIEDNINIFQDAKRLVWIGYGSTYGVSREGETKITETVGISSWGKELEEYMHGPYLGLHEDDLIIFIDPNGTLEDRVDRLHEFLELHVDNVYVINSVNKKHEKDLDLNVTCNELLASLYMTIPVHLLSFELSQRKGNDLEKSAYPEFDKITKSKI</sequence>
<feature type="domain" description="SIS" evidence="2">
    <location>
        <begin position="204"/>
        <end position="341"/>
    </location>
</feature>
<gene>
    <name evidence="3" type="ORF">G6534_10155</name>
</gene>
<dbReference type="GO" id="GO:0006487">
    <property type="term" value="P:protein N-linked glycosylation"/>
    <property type="evidence" value="ECO:0007669"/>
    <property type="project" value="TreeGrafter"/>
</dbReference>
<keyword evidence="1" id="KW-0677">Repeat</keyword>